<dbReference type="Pfam" id="PF00169">
    <property type="entry name" value="PH"/>
    <property type="match status" value="2"/>
</dbReference>
<comment type="subcellular location">
    <subcellularLocation>
        <location evidence="3">Cell projection</location>
        <location evidence="3">Invadopodium</location>
    </subcellularLocation>
    <subcellularLocation>
        <location evidence="2">Cell projection</location>
        <location evidence="2">Podosome</location>
    </subcellularLocation>
    <subcellularLocation>
        <location evidence="4">Cytoplasm</location>
    </subcellularLocation>
</comment>
<dbReference type="PANTHER" id="PTHR14338">
    <property type="entry name" value="ACTIN FILAMENT-ASSOCIATED PROTEIN 1 FAMILY MEMBER"/>
    <property type="match status" value="1"/>
</dbReference>
<evidence type="ECO:0000313" key="14">
    <source>
        <dbReference type="Ensembl" id="ENSCCRP00010102692.1"/>
    </source>
</evidence>
<evidence type="ECO:0000256" key="11">
    <source>
        <dbReference type="SAM" id="MobiDB-lite"/>
    </source>
</evidence>
<dbReference type="InterPro" id="IPR001849">
    <property type="entry name" value="PH_domain"/>
</dbReference>
<feature type="compositionally biased region" description="Polar residues" evidence="11">
    <location>
        <begin position="565"/>
        <end position="578"/>
    </location>
</feature>
<dbReference type="FunFam" id="2.30.29.30:FF:000189">
    <property type="entry name" value="Actin filament associated protein 1-like 1"/>
    <property type="match status" value="1"/>
</dbReference>
<dbReference type="Gene3D" id="2.30.29.30">
    <property type="entry name" value="Pleckstrin-homology domain (PH domain)/Phosphotyrosine-binding domain (PTB)"/>
    <property type="match status" value="2"/>
</dbReference>
<evidence type="ECO:0000256" key="9">
    <source>
        <dbReference type="ARBA" id="ARBA00023054"/>
    </source>
</evidence>
<keyword evidence="12" id="KW-1133">Transmembrane helix</keyword>
<dbReference type="InterPro" id="IPR030113">
    <property type="entry name" value="AFAP"/>
</dbReference>
<proteinExistence type="predicted"/>
<keyword evidence="12" id="KW-0472">Membrane</keyword>
<evidence type="ECO:0000256" key="2">
    <source>
        <dbReference type="ARBA" id="ARBA00004188"/>
    </source>
</evidence>
<dbReference type="AlphaFoldDB" id="A0A8C1P8Z2"/>
<dbReference type="PANTHER" id="PTHR14338:SF1">
    <property type="entry name" value="ACTIN FILAMENT-ASSOCIATED PROTEIN 1-LIKE 1"/>
    <property type="match status" value="1"/>
</dbReference>
<protein>
    <recommendedName>
        <fullName evidence="5">Actin filament-associated protein 1-like 1</fullName>
    </recommendedName>
</protein>
<feature type="compositionally biased region" description="Polar residues" evidence="11">
    <location>
        <begin position="163"/>
        <end position="183"/>
    </location>
</feature>
<dbReference type="GO" id="GO:0005829">
    <property type="term" value="C:cytosol"/>
    <property type="evidence" value="ECO:0007669"/>
    <property type="project" value="TreeGrafter"/>
</dbReference>
<dbReference type="GO" id="GO:0017124">
    <property type="term" value="F:SH3 domain binding"/>
    <property type="evidence" value="ECO:0007669"/>
    <property type="project" value="TreeGrafter"/>
</dbReference>
<evidence type="ECO:0000256" key="7">
    <source>
        <dbReference type="ARBA" id="ARBA00022737"/>
    </source>
</evidence>
<dbReference type="CDD" id="cd13306">
    <property type="entry name" value="PH1_AFAP"/>
    <property type="match status" value="1"/>
</dbReference>
<keyword evidence="12" id="KW-0812">Transmembrane</keyword>
<reference evidence="14" key="2">
    <citation type="submission" date="2025-09" db="UniProtKB">
        <authorList>
            <consortium name="Ensembl"/>
        </authorList>
    </citation>
    <scope>IDENTIFICATION</scope>
</reference>
<evidence type="ECO:0000256" key="6">
    <source>
        <dbReference type="ARBA" id="ARBA00022490"/>
    </source>
</evidence>
<feature type="region of interest" description="Disordered" evidence="11">
    <location>
        <begin position="337"/>
        <end position="371"/>
    </location>
</feature>
<gene>
    <name evidence="14" type="primary">LOC109055422</name>
</gene>
<name>A0A8C1P8Z2_CYPCA</name>
<reference evidence="14" key="1">
    <citation type="submission" date="2025-08" db="UniProtKB">
        <authorList>
            <consortium name="Ensembl"/>
        </authorList>
    </citation>
    <scope>IDENTIFICATION</scope>
</reference>
<evidence type="ECO:0000256" key="10">
    <source>
        <dbReference type="ARBA" id="ARBA00023273"/>
    </source>
</evidence>
<feature type="compositionally biased region" description="Pro residues" evidence="11">
    <location>
        <begin position="111"/>
        <end position="122"/>
    </location>
</feature>
<sequence>MEINSKPMELLVTELNVLLKLLDHETLSCATEEKKTAVKNLLRQLQPSVTGKDFMYMNTSVYRNGTSFVESLFDTFDCDLGDLKVEMEDQKKEPETKHTAHIVPKPNTADSPPPLPNTPPPEDYYEEAVPLSPGKMPEYITSRSSSSPPNSIEDGYYEDAENNYPTTQVNGQRKNSYNDSDAISSSYESYDEEEEEKGQRLTHQWPSEENSMDPVRDCHICAFLLRKKRFGQWAKQLTVIRENRLQCYKSSKDQSPYTDIPLSLCNVIYVPKDGRRKKHELRFSLPGGDALVLAVQSKEQAEKWLQVVREVTGQGNGLDSPSSPMIPRKIELDKWCSSEKQTSDSDSMPSGESARDGRENGKPKRGALSELTGTVSRAAGRKITRMISFSKRKPPLPGDARTSLDQDPRCGYVGVLLNQCWKEHWCHVQAGSLYLYHEKGEQRVPHTTVALKGCEVVPGLGPKHPFALRILKGGAELAALEASCSEDMGRWLGVLLAETGSSADPESLHYDYVDVETIANIRTAARHSFLWATSTDSRTYDEVPFEPIEENGRLMGGAQTKRHSSFSSSDTGKPSPQITLKRHGSNANQYGRYGKTRAQEDARRYLKEKEDLEKEIDSIRSALVSLRKKKREAKEKMNGAADKQKLALEECVAQLEDSCRVKEGERVDLELKLTQVKENLKKSLAGGELGAPTEYLQTTNKTQRTETQYIESFLPVNCTSEMRKWPPSIYASTKGNVMQKAKVNKSVFSTLSSAVHQKTDNANRTVCCINRDHIKTFNIFLMSQSLMSFIDLFGVLLLSLIYCRMARMCVSVCNFNLNALFLTRNGNQRRGLKLLIRNVRVTMRTFQPPFSNTDCCKCIYIDYDCHFCSFIMGLERQSSFSIIILCSQMMMSSSSLVKVHVTGTKY</sequence>
<keyword evidence="9" id="KW-0175">Coiled coil</keyword>
<keyword evidence="10" id="KW-0966">Cell projection</keyword>
<dbReference type="FunFam" id="2.30.29.30:FF:000020">
    <property type="entry name" value="Actin filament-associated protein 1-like 2 isoform 1"/>
    <property type="match status" value="1"/>
</dbReference>
<dbReference type="InterPro" id="IPR011993">
    <property type="entry name" value="PH-like_dom_sf"/>
</dbReference>
<dbReference type="PROSITE" id="PS50003">
    <property type="entry name" value="PH_DOMAIN"/>
    <property type="match status" value="2"/>
</dbReference>
<accession>A0A8C1P8Z2</accession>
<feature type="region of interest" description="Disordered" evidence="11">
    <location>
        <begin position="88"/>
        <end position="211"/>
    </location>
</feature>
<evidence type="ECO:0000256" key="1">
    <source>
        <dbReference type="ARBA" id="ARBA00002089"/>
    </source>
</evidence>
<evidence type="ECO:0000256" key="5">
    <source>
        <dbReference type="ARBA" id="ARBA00016930"/>
    </source>
</evidence>
<evidence type="ECO:0000256" key="8">
    <source>
        <dbReference type="ARBA" id="ARBA00022949"/>
    </source>
</evidence>
<organism evidence="14 15">
    <name type="scientific">Cyprinus carpio</name>
    <name type="common">Common carp</name>
    <dbReference type="NCBI Taxonomy" id="7962"/>
    <lineage>
        <taxon>Eukaryota</taxon>
        <taxon>Metazoa</taxon>
        <taxon>Chordata</taxon>
        <taxon>Craniata</taxon>
        <taxon>Vertebrata</taxon>
        <taxon>Euteleostomi</taxon>
        <taxon>Actinopterygii</taxon>
        <taxon>Neopterygii</taxon>
        <taxon>Teleostei</taxon>
        <taxon>Ostariophysi</taxon>
        <taxon>Cypriniformes</taxon>
        <taxon>Cyprinidae</taxon>
        <taxon>Cyprininae</taxon>
        <taxon>Cyprinus</taxon>
    </lineage>
</organism>
<dbReference type="GO" id="GO:0002102">
    <property type="term" value="C:podosome"/>
    <property type="evidence" value="ECO:0007669"/>
    <property type="project" value="UniProtKB-SubCell"/>
</dbReference>
<keyword evidence="15" id="KW-1185">Reference proteome</keyword>
<evidence type="ECO:0000313" key="15">
    <source>
        <dbReference type="Proteomes" id="UP000694427"/>
    </source>
</evidence>
<evidence type="ECO:0000256" key="4">
    <source>
        <dbReference type="ARBA" id="ARBA00004496"/>
    </source>
</evidence>
<feature type="domain" description="PH" evidence="13">
    <location>
        <begin position="217"/>
        <end position="313"/>
    </location>
</feature>
<feature type="transmembrane region" description="Helical" evidence="12">
    <location>
        <begin position="777"/>
        <end position="802"/>
    </location>
</feature>
<evidence type="ECO:0000259" key="13">
    <source>
        <dbReference type="PROSITE" id="PS50003"/>
    </source>
</evidence>
<feature type="region of interest" description="Disordered" evidence="11">
    <location>
        <begin position="551"/>
        <end position="599"/>
    </location>
</feature>
<dbReference type="Proteomes" id="UP000694427">
    <property type="component" value="Unplaced"/>
</dbReference>
<dbReference type="SMART" id="SM00233">
    <property type="entry name" value="PH"/>
    <property type="match status" value="2"/>
</dbReference>
<dbReference type="GO" id="GO:0042995">
    <property type="term" value="C:cell projection"/>
    <property type="evidence" value="ECO:0007669"/>
    <property type="project" value="UniProtKB-SubCell"/>
</dbReference>
<keyword evidence="7" id="KW-0677">Repeat</keyword>
<keyword evidence="8" id="KW-0965">Cell junction</keyword>
<feature type="compositionally biased region" description="Low complexity" evidence="11">
    <location>
        <begin position="142"/>
        <end position="151"/>
    </location>
</feature>
<dbReference type="SUPFAM" id="SSF50729">
    <property type="entry name" value="PH domain-like"/>
    <property type="match status" value="2"/>
</dbReference>
<feature type="domain" description="PH" evidence="13">
    <location>
        <begin position="409"/>
        <end position="500"/>
    </location>
</feature>
<evidence type="ECO:0000256" key="3">
    <source>
        <dbReference type="ARBA" id="ARBA00004264"/>
    </source>
</evidence>
<dbReference type="CDD" id="cd13307">
    <property type="entry name" value="PH2_AFAP"/>
    <property type="match status" value="1"/>
</dbReference>
<feature type="compositionally biased region" description="Basic and acidic residues" evidence="11">
    <location>
        <begin position="88"/>
        <end position="98"/>
    </location>
</feature>
<evidence type="ECO:0000256" key="12">
    <source>
        <dbReference type="SAM" id="Phobius"/>
    </source>
</evidence>
<comment type="function">
    <text evidence="1">May be involved in podosome and invadosome formation.</text>
</comment>
<keyword evidence="6" id="KW-0963">Cytoplasm</keyword>
<dbReference type="Ensembl" id="ENSCCRT00010114074.1">
    <property type="protein sequence ID" value="ENSCCRP00010102692.1"/>
    <property type="gene ID" value="ENSCCRG00010045215.1"/>
</dbReference>
<feature type="compositionally biased region" description="Basic and acidic residues" evidence="11">
    <location>
        <begin position="353"/>
        <end position="362"/>
    </location>
</feature>